<sequence length="431" mass="48283">MVVQQSDLNDNNQALCDAIALSIAENPQQQITFAEYMDLVLYHPQHGYYATNAAHIGPQGDFFTSPHLGSDFGELLAEQFVNMWEIMGKPSPFTLVEMGAGQGILAADILKYLQLQYPDFFNIWEYIIVEKSIVLKREQQQRLQGLPLKWCALEEIPNASIIGVFFSNELVDAFPVHLFVIEQGQLQEIYVSRSLIGIDPIVLPPPSYALDMVAPDRSIPLNLTQSSEKKGFVEVTGEPSTAKLAEYFKLVGIQLPSSAYPDGYRSEVNLAALDWLSMVSNKLNRGYLLTIDYGYPAHKYYTPARQQGTLQCYYRHRHHDNPYVNIGRQDITAHVDFTALERWGELCGLEKVGFVKQEFFLMALGLGSRMASLSSIEATNPQAIHQVLQRREALHQLMNPMGLGGFGVLIQSKGLTADQKARPLKGLSMPI</sequence>
<keyword evidence="1" id="KW-0489">Methyltransferase</keyword>
<dbReference type="GO" id="GO:0035243">
    <property type="term" value="F:protein-arginine omega-N symmetric methyltransferase activity"/>
    <property type="evidence" value="ECO:0007669"/>
    <property type="project" value="TreeGrafter"/>
</dbReference>
<dbReference type="AlphaFoldDB" id="A0AAV3XJH1"/>
<protein>
    <recommendedName>
        <fullName evidence="5">Class I SAM-dependent methyltransferase</fullName>
    </recommendedName>
</protein>
<dbReference type="RefSeq" id="WP_226587121.1">
    <property type="nucleotide sequence ID" value="NZ_BLAY01000103.1"/>
</dbReference>
<dbReference type="Pfam" id="PF02636">
    <property type="entry name" value="Methyltransf_28"/>
    <property type="match status" value="1"/>
</dbReference>
<dbReference type="SUPFAM" id="SSF53335">
    <property type="entry name" value="S-adenosyl-L-methionine-dependent methyltransferases"/>
    <property type="match status" value="1"/>
</dbReference>
<proteinExistence type="predicted"/>
<evidence type="ECO:0000256" key="1">
    <source>
        <dbReference type="ARBA" id="ARBA00022603"/>
    </source>
</evidence>
<dbReference type="PANTHER" id="PTHR12049">
    <property type="entry name" value="PROTEIN ARGININE METHYLTRANSFERASE NDUFAF7, MITOCHONDRIAL"/>
    <property type="match status" value="1"/>
</dbReference>
<dbReference type="InterPro" id="IPR029063">
    <property type="entry name" value="SAM-dependent_MTases_sf"/>
</dbReference>
<dbReference type="InterPro" id="IPR038375">
    <property type="entry name" value="NDUFAF7_sf"/>
</dbReference>
<dbReference type="Gene3D" id="3.40.50.12710">
    <property type="match status" value="1"/>
</dbReference>
<name>A0AAV3XJH1_9CYAN</name>
<organism evidence="3 4">
    <name type="scientific">Microseira wollei NIES-4236</name>
    <dbReference type="NCBI Taxonomy" id="2530354"/>
    <lineage>
        <taxon>Bacteria</taxon>
        <taxon>Bacillati</taxon>
        <taxon>Cyanobacteriota</taxon>
        <taxon>Cyanophyceae</taxon>
        <taxon>Oscillatoriophycideae</taxon>
        <taxon>Aerosakkonematales</taxon>
        <taxon>Aerosakkonemataceae</taxon>
        <taxon>Microseira</taxon>
    </lineage>
</organism>
<gene>
    <name evidence="3" type="ORF">MiSe_57130</name>
</gene>
<evidence type="ECO:0000256" key="2">
    <source>
        <dbReference type="ARBA" id="ARBA00022679"/>
    </source>
</evidence>
<accession>A0AAV3XJH1</accession>
<dbReference type="EMBL" id="BLAY01000103">
    <property type="protein sequence ID" value="GET40901.1"/>
    <property type="molecule type" value="Genomic_DNA"/>
</dbReference>
<dbReference type="PANTHER" id="PTHR12049:SF7">
    <property type="entry name" value="PROTEIN ARGININE METHYLTRANSFERASE NDUFAF7, MITOCHONDRIAL"/>
    <property type="match status" value="1"/>
</dbReference>
<keyword evidence="4" id="KW-1185">Reference proteome</keyword>
<dbReference type="Proteomes" id="UP001050975">
    <property type="component" value="Unassembled WGS sequence"/>
</dbReference>
<keyword evidence="2" id="KW-0808">Transferase</keyword>
<evidence type="ECO:0000313" key="4">
    <source>
        <dbReference type="Proteomes" id="UP001050975"/>
    </source>
</evidence>
<dbReference type="GO" id="GO:0032259">
    <property type="term" value="P:methylation"/>
    <property type="evidence" value="ECO:0007669"/>
    <property type="project" value="UniProtKB-KW"/>
</dbReference>
<dbReference type="InterPro" id="IPR003788">
    <property type="entry name" value="NDUFAF7"/>
</dbReference>
<evidence type="ECO:0008006" key="5">
    <source>
        <dbReference type="Google" id="ProtNLM"/>
    </source>
</evidence>
<reference evidence="3" key="1">
    <citation type="submission" date="2019-10" db="EMBL/GenBank/DDBJ databases">
        <title>Draft genome sequece of Microseira wollei NIES-4236.</title>
        <authorList>
            <person name="Yamaguchi H."/>
            <person name="Suzuki S."/>
            <person name="Kawachi M."/>
        </authorList>
    </citation>
    <scope>NUCLEOTIDE SEQUENCE</scope>
    <source>
        <strain evidence="3">NIES-4236</strain>
    </source>
</reference>
<comment type="caution">
    <text evidence="3">The sequence shown here is derived from an EMBL/GenBank/DDBJ whole genome shotgun (WGS) entry which is preliminary data.</text>
</comment>
<evidence type="ECO:0000313" key="3">
    <source>
        <dbReference type="EMBL" id="GET40901.1"/>
    </source>
</evidence>